<organism evidence="5 6">
    <name type="scientific">Saccharopolyspora phatthalungensis</name>
    <dbReference type="NCBI Taxonomy" id="664693"/>
    <lineage>
        <taxon>Bacteria</taxon>
        <taxon>Bacillati</taxon>
        <taxon>Actinomycetota</taxon>
        <taxon>Actinomycetes</taxon>
        <taxon>Pseudonocardiales</taxon>
        <taxon>Pseudonocardiaceae</taxon>
        <taxon>Saccharopolyspora</taxon>
    </lineage>
</organism>
<dbReference type="InterPro" id="IPR028082">
    <property type="entry name" value="Peripla_BP_I"/>
</dbReference>
<evidence type="ECO:0000256" key="3">
    <source>
        <dbReference type="ARBA" id="ARBA00022729"/>
    </source>
</evidence>
<dbReference type="PANTHER" id="PTHR46847">
    <property type="entry name" value="D-ALLOSE-BINDING PERIPLASMIC PROTEIN-RELATED"/>
    <property type="match status" value="1"/>
</dbReference>
<dbReference type="EMBL" id="JACHIW010000002">
    <property type="protein sequence ID" value="MBB5158932.1"/>
    <property type="molecule type" value="Genomic_DNA"/>
</dbReference>
<reference evidence="5 6" key="1">
    <citation type="submission" date="2020-08" db="EMBL/GenBank/DDBJ databases">
        <title>Sequencing the genomes of 1000 actinobacteria strains.</title>
        <authorList>
            <person name="Klenk H.-P."/>
        </authorList>
    </citation>
    <scope>NUCLEOTIDE SEQUENCE [LARGE SCALE GENOMIC DNA]</scope>
    <source>
        <strain evidence="5 6">DSM 45584</strain>
    </source>
</reference>
<dbReference type="RefSeq" id="WP_184731021.1">
    <property type="nucleotide sequence ID" value="NZ_JACHIW010000002.1"/>
</dbReference>
<dbReference type="GO" id="GO:0030313">
    <property type="term" value="C:cell envelope"/>
    <property type="evidence" value="ECO:0007669"/>
    <property type="project" value="UniProtKB-SubCell"/>
</dbReference>
<comment type="subcellular location">
    <subcellularLocation>
        <location evidence="1">Cell envelope</location>
    </subcellularLocation>
</comment>
<accession>A0A840Q8S2</accession>
<name>A0A840Q8S2_9PSEU</name>
<dbReference type="PANTHER" id="PTHR46847:SF1">
    <property type="entry name" value="D-ALLOSE-BINDING PERIPLASMIC PROTEIN-RELATED"/>
    <property type="match status" value="1"/>
</dbReference>
<sequence length="379" mass="39961">MAVHSRFRWARRAVLAAVTLLLTIVLAGCGAGERGAAAGPVDQNGLQKAKDLITQFSSRPTELNVTAPVGKAIPAGKTVDFISCAAADCNVIAGVLRASAAKLGWTLNVINTDGSPESQQQAFAQVVRDKADGVIYIAIDRSVYERFLPELKANGTWMVSACSNNEPGNGIDYAICTPDQQKGAGKLMAAYMVADSGGQANAVYFNVPAFVNLSKMQDEFLGTMKELCPSCGTATQDIPVTALGNGVPQLIVGYLRAHPEVNYVSLSIDSLASGLPAQLKAAGLDHVKIIGEGGGDTTWQYIKTGDQIASVPSPFVETYLAGLDSIVRHVTGVPQVPSQLARFWVVTKDNVAQTDQKVAGATPVVVGSDRMFHQLWGVS</sequence>
<feature type="domain" description="Periplasmic binding protein" evidence="4">
    <location>
        <begin position="96"/>
        <end position="316"/>
    </location>
</feature>
<evidence type="ECO:0000256" key="1">
    <source>
        <dbReference type="ARBA" id="ARBA00004196"/>
    </source>
</evidence>
<comment type="caution">
    <text evidence="5">The sequence shown here is derived from an EMBL/GenBank/DDBJ whole genome shotgun (WGS) entry which is preliminary data.</text>
</comment>
<dbReference type="PROSITE" id="PS51257">
    <property type="entry name" value="PROKAR_LIPOPROTEIN"/>
    <property type="match status" value="1"/>
</dbReference>
<dbReference type="GO" id="GO:0030246">
    <property type="term" value="F:carbohydrate binding"/>
    <property type="evidence" value="ECO:0007669"/>
    <property type="project" value="UniProtKB-ARBA"/>
</dbReference>
<protein>
    <submittedName>
        <fullName evidence="5">Ribose transport system substrate-binding protein</fullName>
    </submittedName>
</protein>
<keyword evidence="6" id="KW-1185">Reference proteome</keyword>
<gene>
    <name evidence="5" type="ORF">BJ970_006531</name>
</gene>
<evidence type="ECO:0000256" key="2">
    <source>
        <dbReference type="ARBA" id="ARBA00007639"/>
    </source>
</evidence>
<evidence type="ECO:0000313" key="5">
    <source>
        <dbReference type="EMBL" id="MBB5158932.1"/>
    </source>
</evidence>
<evidence type="ECO:0000313" key="6">
    <source>
        <dbReference type="Proteomes" id="UP000584374"/>
    </source>
</evidence>
<dbReference type="Proteomes" id="UP000584374">
    <property type="component" value="Unassembled WGS sequence"/>
</dbReference>
<comment type="similarity">
    <text evidence="2">Belongs to the bacterial solute-binding protein 2 family.</text>
</comment>
<dbReference type="InterPro" id="IPR025997">
    <property type="entry name" value="SBP_2_dom"/>
</dbReference>
<dbReference type="AlphaFoldDB" id="A0A840Q8S2"/>
<dbReference type="Pfam" id="PF13407">
    <property type="entry name" value="Peripla_BP_4"/>
    <property type="match status" value="1"/>
</dbReference>
<dbReference type="SUPFAM" id="SSF53822">
    <property type="entry name" value="Periplasmic binding protein-like I"/>
    <property type="match status" value="1"/>
</dbReference>
<dbReference type="Gene3D" id="3.40.50.2300">
    <property type="match status" value="2"/>
</dbReference>
<keyword evidence="3" id="KW-0732">Signal</keyword>
<proteinExistence type="inferred from homology"/>
<evidence type="ECO:0000259" key="4">
    <source>
        <dbReference type="Pfam" id="PF13407"/>
    </source>
</evidence>